<dbReference type="Proteomes" id="UP000198701">
    <property type="component" value="Unassembled WGS sequence"/>
</dbReference>
<feature type="domain" description="AMP-binding enzyme C-terminal" evidence="6">
    <location>
        <begin position="440"/>
        <end position="515"/>
    </location>
</feature>
<dbReference type="SUPFAM" id="SSF56801">
    <property type="entry name" value="Acetyl-CoA synthetase-like"/>
    <property type="match status" value="1"/>
</dbReference>
<dbReference type="PROSITE" id="PS00455">
    <property type="entry name" value="AMP_BINDING"/>
    <property type="match status" value="1"/>
</dbReference>
<dbReference type="PANTHER" id="PTHR24096:SF149">
    <property type="entry name" value="AMP-BINDING DOMAIN-CONTAINING PROTEIN-RELATED"/>
    <property type="match status" value="1"/>
</dbReference>
<protein>
    <submittedName>
        <fullName evidence="7">4-coumarate--CoA ligase</fullName>
    </submittedName>
</protein>
<evidence type="ECO:0000313" key="8">
    <source>
        <dbReference type="Proteomes" id="UP000198701"/>
    </source>
</evidence>
<dbReference type="AlphaFoldDB" id="A0A1G8YI32"/>
<name>A0A1G8YI32_9MICO</name>
<evidence type="ECO:0000256" key="3">
    <source>
        <dbReference type="ARBA" id="ARBA00022741"/>
    </source>
</evidence>
<keyword evidence="2 7" id="KW-0436">Ligase</keyword>
<dbReference type="FunFam" id="3.30.300.30:FF:000007">
    <property type="entry name" value="4-coumarate--CoA ligase 2"/>
    <property type="match status" value="1"/>
</dbReference>
<dbReference type="Pfam" id="PF00501">
    <property type="entry name" value="AMP-binding"/>
    <property type="match status" value="1"/>
</dbReference>
<keyword evidence="3" id="KW-0547">Nucleotide-binding</keyword>
<dbReference type="InterPro" id="IPR000873">
    <property type="entry name" value="AMP-dep_synth/lig_dom"/>
</dbReference>
<accession>A0A1G8YI32</accession>
<evidence type="ECO:0000259" key="6">
    <source>
        <dbReference type="Pfam" id="PF13193"/>
    </source>
</evidence>
<evidence type="ECO:0000313" key="7">
    <source>
        <dbReference type="EMBL" id="SDK02307.1"/>
    </source>
</evidence>
<sequence length="541" mass="57318">MFTSPYPDVDIPDLSIFDYLFGEIEDTDLDRVAVVDGATGAATSYRTLIDQINRIAGALAARGVAPGTVVGLLCPNIPAFASVFHGILRAGGTVTTINSLYTPQEIQRQLEDSGAELLLTVSPLLGGARSAARSAGIDDERVIVLDGAAGHPSLADLLAQGADAPRVSFDPATHVAVLPYSSGTTGRPKGVRLSHRNLVANVQQARDLIGVVQDDRVLALLPFFHIYGMTVLLNLAFKQRAALVTMAKFDFAEFLRIIQDQRCSYVFIAPPIAVAIAKHPLVESYDLTSVHTVLSGAAPLSGELAAAVSTRLGCRVLQGYGMTEASPVSHLIPIDAPQLSRASVGVTVPNMQCRLVSTETGEEIPVPADGVSEPGELLVRGPNVMLGYLNNDDATLDTIDAEGFLHTGDIATVGAGGEVTIVDRSKELIKYKGYQIAPAELEALLLTHPHISDAAVIGVMDADGQEIPKAFVVVVAEASVHGDHVIAFVADRVAPHKKVRLVEFIDVIPKSSSGKILRKDLRVRHAEAAATAAEVTRRLGR</sequence>
<keyword evidence="8" id="KW-1185">Reference proteome</keyword>
<evidence type="ECO:0000256" key="1">
    <source>
        <dbReference type="ARBA" id="ARBA00006432"/>
    </source>
</evidence>
<keyword evidence="4" id="KW-0067">ATP-binding</keyword>
<feature type="domain" description="AMP-dependent synthetase/ligase" evidence="5">
    <location>
        <begin position="30"/>
        <end position="389"/>
    </location>
</feature>
<comment type="similarity">
    <text evidence="1">Belongs to the ATP-dependent AMP-binding enzyme family.</text>
</comment>
<dbReference type="InterPro" id="IPR025110">
    <property type="entry name" value="AMP-bd_C"/>
</dbReference>
<dbReference type="EMBL" id="FNFU01000002">
    <property type="protein sequence ID" value="SDK02307.1"/>
    <property type="molecule type" value="Genomic_DNA"/>
</dbReference>
<dbReference type="FunFam" id="3.40.50.12780:FF:000003">
    <property type="entry name" value="Long-chain-fatty-acid--CoA ligase FadD"/>
    <property type="match status" value="1"/>
</dbReference>
<reference evidence="7 8" key="1">
    <citation type="submission" date="2016-10" db="EMBL/GenBank/DDBJ databases">
        <authorList>
            <person name="de Groot N.N."/>
        </authorList>
    </citation>
    <scope>NUCLEOTIDE SEQUENCE [LARGE SCALE GENOMIC DNA]</scope>
    <source>
        <strain evidence="7 8">CGMCC 1.5382</strain>
    </source>
</reference>
<dbReference type="Pfam" id="PF13193">
    <property type="entry name" value="AMP-binding_C"/>
    <property type="match status" value="1"/>
</dbReference>
<dbReference type="STRING" id="386301.SAMN05216282_102158"/>
<dbReference type="PANTHER" id="PTHR24096">
    <property type="entry name" value="LONG-CHAIN-FATTY-ACID--COA LIGASE"/>
    <property type="match status" value="1"/>
</dbReference>
<dbReference type="InterPro" id="IPR042099">
    <property type="entry name" value="ANL_N_sf"/>
</dbReference>
<dbReference type="InterPro" id="IPR020845">
    <property type="entry name" value="AMP-binding_CS"/>
</dbReference>
<dbReference type="Gene3D" id="3.40.50.12780">
    <property type="entry name" value="N-terminal domain of ligase-like"/>
    <property type="match status" value="1"/>
</dbReference>
<evidence type="ECO:0000256" key="2">
    <source>
        <dbReference type="ARBA" id="ARBA00022598"/>
    </source>
</evidence>
<dbReference type="OrthoDB" id="9803968at2"/>
<evidence type="ECO:0000256" key="4">
    <source>
        <dbReference type="ARBA" id="ARBA00022840"/>
    </source>
</evidence>
<dbReference type="GO" id="GO:0005524">
    <property type="term" value="F:ATP binding"/>
    <property type="evidence" value="ECO:0007669"/>
    <property type="project" value="UniProtKB-KW"/>
</dbReference>
<proteinExistence type="inferred from homology"/>
<evidence type="ECO:0000259" key="5">
    <source>
        <dbReference type="Pfam" id="PF00501"/>
    </source>
</evidence>
<organism evidence="7 8">
    <name type="scientific">Cryobacterium psychrotolerans</name>
    <dbReference type="NCBI Taxonomy" id="386301"/>
    <lineage>
        <taxon>Bacteria</taxon>
        <taxon>Bacillati</taxon>
        <taxon>Actinomycetota</taxon>
        <taxon>Actinomycetes</taxon>
        <taxon>Micrococcales</taxon>
        <taxon>Microbacteriaceae</taxon>
        <taxon>Cryobacterium</taxon>
    </lineage>
</organism>
<dbReference type="RefSeq" id="WP_092321488.1">
    <property type="nucleotide sequence ID" value="NZ_FNFU01000002.1"/>
</dbReference>
<dbReference type="Gene3D" id="3.30.300.30">
    <property type="match status" value="1"/>
</dbReference>
<gene>
    <name evidence="7" type="ORF">SAMN05216282_102158</name>
</gene>
<dbReference type="GO" id="GO:0016405">
    <property type="term" value="F:CoA-ligase activity"/>
    <property type="evidence" value="ECO:0007669"/>
    <property type="project" value="TreeGrafter"/>
</dbReference>
<dbReference type="InterPro" id="IPR045851">
    <property type="entry name" value="AMP-bd_C_sf"/>
</dbReference>